<dbReference type="GO" id="GO:0000329">
    <property type="term" value="C:fungal-type vacuole membrane"/>
    <property type="evidence" value="ECO:0007669"/>
    <property type="project" value="TreeGrafter"/>
</dbReference>
<dbReference type="SUPFAM" id="SSF48371">
    <property type="entry name" value="ARM repeat"/>
    <property type="match status" value="1"/>
</dbReference>
<evidence type="ECO:0000256" key="1">
    <source>
        <dbReference type="ARBA" id="ARBA00008613"/>
    </source>
</evidence>
<dbReference type="PANTHER" id="PTHR10698">
    <property type="entry name" value="V-TYPE PROTON ATPASE SUBUNIT H"/>
    <property type="match status" value="1"/>
</dbReference>
<gene>
    <name evidence="9" type="ORF">PENARI_c003G11126</name>
</gene>
<dbReference type="GeneID" id="34573505"/>
<evidence type="ECO:0000313" key="9">
    <source>
        <dbReference type="EMBL" id="OGE56469.1"/>
    </source>
</evidence>
<keyword evidence="4" id="KW-0805">Transcription regulation</keyword>
<dbReference type="FunFam" id="1.25.40.150:FF:000002">
    <property type="entry name" value="V-type proton ATPase subunit H"/>
    <property type="match status" value="1"/>
</dbReference>
<evidence type="ECO:0000256" key="2">
    <source>
        <dbReference type="ARBA" id="ARBA00022448"/>
    </source>
</evidence>
<dbReference type="FunFam" id="1.25.10.10:FF:000326">
    <property type="entry name" value="V-type proton ATPase subunit H"/>
    <property type="match status" value="1"/>
</dbReference>
<comment type="caution">
    <text evidence="9">The sequence shown here is derived from an EMBL/GenBank/DDBJ whole genome shotgun (WGS) entry which is preliminary data.</text>
</comment>
<evidence type="ECO:0000256" key="6">
    <source>
        <dbReference type="ARBA" id="ARBA00023163"/>
    </source>
</evidence>
<dbReference type="Gene3D" id="1.25.10.10">
    <property type="entry name" value="Leucine-rich Repeat Variant"/>
    <property type="match status" value="1"/>
</dbReference>
<keyword evidence="7" id="KW-0539">Nucleus</keyword>
<evidence type="ECO:0000256" key="4">
    <source>
        <dbReference type="ARBA" id="ARBA00023015"/>
    </source>
</evidence>
<dbReference type="Pfam" id="PF11698">
    <property type="entry name" value="V-ATPase_H_C"/>
    <property type="match status" value="1"/>
</dbReference>
<keyword evidence="3" id="KW-0375">Hydrogen ion transport</keyword>
<evidence type="ECO:0000256" key="7">
    <source>
        <dbReference type="ARBA" id="ARBA00023242"/>
    </source>
</evidence>
<keyword evidence="2" id="KW-0813">Transport</keyword>
<reference evidence="9 10" key="1">
    <citation type="journal article" date="2016" name="Sci. Rep.">
        <title>Penicillium arizonense, a new, genome sequenced fungal species, reveals a high chemical diversity in secreted metabolites.</title>
        <authorList>
            <person name="Grijseels S."/>
            <person name="Nielsen J.C."/>
            <person name="Randelovic M."/>
            <person name="Nielsen J."/>
            <person name="Nielsen K.F."/>
            <person name="Workman M."/>
            <person name="Frisvad J.C."/>
        </authorList>
    </citation>
    <scope>NUCLEOTIDE SEQUENCE [LARGE SCALE GENOMIC DNA]</scope>
    <source>
        <strain evidence="9 10">CBS 141311</strain>
    </source>
</reference>
<dbReference type="InterPro" id="IPR001138">
    <property type="entry name" value="Zn2Cys6_DnaBD"/>
</dbReference>
<protein>
    <recommendedName>
        <fullName evidence="8">ATPase V1 complex subunit H C-terminal domain-containing protein</fullName>
    </recommendedName>
</protein>
<dbReference type="InterPro" id="IPR038497">
    <property type="entry name" value="ATPase_V1-cplx_hsu_C_sf"/>
</dbReference>
<dbReference type="InterPro" id="IPR004908">
    <property type="entry name" value="ATPase_V1-cplx_hsu"/>
</dbReference>
<dbReference type="InterPro" id="IPR021858">
    <property type="entry name" value="Fun_TF"/>
</dbReference>
<dbReference type="Proteomes" id="UP000177622">
    <property type="component" value="Unassembled WGS sequence"/>
</dbReference>
<dbReference type="InterPro" id="IPR011989">
    <property type="entry name" value="ARM-like"/>
</dbReference>
<dbReference type="GO" id="GO:0000221">
    <property type="term" value="C:vacuolar proton-transporting V-type ATPase, V1 domain"/>
    <property type="evidence" value="ECO:0007669"/>
    <property type="project" value="InterPro"/>
</dbReference>
<dbReference type="STRING" id="1835702.A0A1F5LU60"/>
<keyword evidence="6" id="KW-0804">Transcription</keyword>
<dbReference type="GO" id="GO:0046961">
    <property type="term" value="F:proton-transporting ATPase activity, rotational mechanism"/>
    <property type="evidence" value="ECO:0007669"/>
    <property type="project" value="InterPro"/>
</dbReference>
<dbReference type="PANTHER" id="PTHR10698:SF0">
    <property type="entry name" value="V-TYPE PROTON ATPASE SUBUNIT H"/>
    <property type="match status" value="1"/>
</dbReference>
<evidence type="ECO:0000256" key="5">
    <source>
        <dbReference type="ARBA" id="ARBA00023065"/>
    </source>
</evidence>
<comment type="similarity">
    <text evidence="1">Belongs to the V-ATPase H subunit family.</text>
</comment>
<dbReference type="EMBL" id="LXJU01000003">
    <property type="protein sequence ID" value="OGE56469.1"/>
    <property type="molecule type" value="Genomic_DNA"/>
</dbReference>
<dbReference type="GO" id="GO:0008270">
    <property type="term" value="F:zinc ion binding"/>
    <property type="evidence" value="ECO:0007669"/>
    <property type="project" value="InterPro"/>
</dbReference>
<evidence type="ECO:0000259" key="8">
    <source>
        <dbReference type="Pfam" id="PF11698"/>
    </source>
</evidence>
<keyword evidence="10" id="KW-1185">Reference proteome</keyword>
<dbReference type="GO" id="GO:0000981">
    <property type="term" value="F:DNA-binding transcription factor activity, RNA polymerase II-specific"/>
    <property type="evidence" value="ECO:0007669"/>
    <property type="project" value="InterPro"/>
</dbReference>
<evidence type="ECO:0000256" key="3">
    <source>
        <dbReference type="ARBA" id="ARBA00022781"/>
    </source>
</evidence>
<dbReference type="Pfam" id="PF03224">
    <property type="entry name" value="V-ATPase_H_N"/>
    <property type="match status" value="1"/>
</dbReference>
<organism evidence="9 10">
    <name type="scientific">Penicillium arizonense</name>
    <dbReference type="NCBI Taxonomy" id="1835702"/>
    <lineage>
        <taxon>Eukaryota</taxon>
        <taxon>Fungi</taxon>
        <taxon>Dikarya</taxon>
        <taxon>Ascomycota</taxon>
        <taxon>Pezizomycotina</taxon>
        <taxon>Eurotiomycetes</taxon>
        <taxon>Eurotiomycetidae</taxon>
        <taxon>Eurotiales</taxon>
        <taxon>Aspergillaceae</taxon>
        <taxon>Penicillium</taxon>
    </lineage>
</organism>
<dbReference type="InterPro" id="IPR011987">
    <property type="entry name" value="ATPase_V1-cplx_hsu_C"/>
</dbReference>
<dbReference type="Gene3D" id="1.25.40.150">
    <property type="entry name" value="V-type ATPase, subunit H, C-terminal domain"/>
    <property type="match status" value="1"/>
</dbReference>
<dbReference type="CDD" id="cd00067">
    <property type="entry name" value="GAL4"/>
    <property type="match status" value="1"/>
</dbReference>
<evidence type="ECO:0000313" key="10">
    <source>
        <dbReference type="Proteomes" id="UP000177622"/>
    </source>
</evidence>
<feature type="domain" description="ATPase V1 complex subunit H C-terminal" evidence="8">
    <location>
        <begin position="353"/>
        <end position="453"/>
    </location>
</feature>
<dbReference type="InterPro" id="IPR016024">
    <property type="entry name" value="ARM-type_fold"/>
</dbReference>
<keyword evidence="5" id="KW-0406">Ion transport</keyword>
<dbReference type="Pfam" id="PF11951">
    <property type="entry name" value="Fungal_trans_2"/>
    <property type="match status" value="1"/>
</dbReference>
<dbReference type="OrthoDB" id="288726at2759"/>
<sequence length="940" mass="103928">MSLEPPTYLSSLQNNIRARPIPWEGAVRAGNITDDHLKKIKAVDKVRKDQRRQTIEQDLAGYTGLLAGGAQGKSVLDSAARRTDIVQYILVLASDLIQDVPSLADSLISHPEPYKPFLPFLQHSTNAEDPIPLLTSTFLIALVSHSLVATSKPALRDNEALPQLYTYLSTLTKNQDSGLQDIGVQGFSDLLRTSQAREIFWNQREETLDPLIDTLRSAAGGKENASSLGGNSRIEPGLAGGVGLQLLYRVLLVVWQLAFEGPLVGEELQENYEIIQLYTQLLRLSPKEKTTRLLLATLLNLFSSNRTTLLPVAVFVRLPALLTNLAGRHLTDPDLLEDLTALSSMLEEYTKTQTTFDQYAAEVQSGHLRWSPPHKNPTFWKDNARRIVEESNGALPKKLAEILSKSWDNDKQVLAIACNDVGSLVKEVPERRTQLERLGLKTRVMELMADKDETRPNCGRCQTAGEQCQYAMQLQWGGRAFSRSRFGACVGTGGMERLEYSPGEFIYTTKAAKAAQARASASTGSDLTLSQPVDPFSSLSSDQKALLHHFINDASQITACHSGMQQDICRMLVPMALQTPSLLYATTALSAIHIQALHNQSETVKTAPDIARLMALSLEHFRTELQNPSSKGSEALVATARTLCLAEIHSGAINPNSWRAHIDGARALMRASDAAGEDSLRSASGFRRYLDRWYWSIVSLTALTGNGPPIGDMSDFASSDLMGYGHSPDYLDDYWGFTVDLAAVFRQIGAAAWRSHEVEKATQGFVAGEIDSSVEDDAASLEFAVRQLMNRDSSSQPSFYPGAAQGLSPESAQQLLLCNEAFQHSALIQIHRRLRKTPTTSPEVQQSVRRILECTAQIGPSSGLSPWVMLTTPIFIAGCEARGQDRDTVRQLLSSLHDTIRVPNVLQSLKFLEQYWADKLNEEEDWNQFLDRMQFDFIPY</sequence>
<proteinExistence type="inferred from homology"/>
<dbReference type="AlphaFoldDB" id="A0A1F5LU60"/>
<dbReference type="RefSeq" id="XP_022491897.1">
    <property type="nucleotide sequence ID" value="XM_022628771.1"/>
</dbReference>
<accession>A0A1F5LU60</accession>
<name>A0A1F5LU60_PENAI</name>